<accession>A0A6J6K5Z6</accession>
<keyword evidence="2" id="KW-0813">Transport</keyword>
<gene>
    <name evidence="8" type="ORF">UFOPK2242_00078</name>
</gene>
<dbReference type="GO" id="GO:0005886">
    <property type="term" value="C:plasma membrane"/>
    <property type="evidence" value="ECO:0007669"/>
    <property type="project" value="UniProtKB-SubCell"/>
</dbReference>
<dbReference type="GO" id="GO:0015833">
    <property type="term" value="P:peptide transport"/>
    <property type="evidence" value="ECO:0007669"/>
    <property type="project" value="InterPro"/>
</dbReference>
<evidence type="ECO:0000256" key="6">
    <source>
        <dbReference type="ARBA" id="ARBA00023136"/>
    </source>
</evidence>
<evidence type="ECO:0000313" key="8">
    <source>
        <dbReference type="EMBL" id="CAB4645261.1"/>
    </source>
</evidence>
<feature type="domain" description="ABC transporter" evidence="7">
    <location>
        <begin position="7"/>
        <end position="257"/>
    </location>
</feature>
<evidence type="ECO:0000256" key="1">
    <source>
        <dbReference type="ARBA" id="ARBA00004202"/>
    </source>
</evidence>
<dbReference type="InterPro" id="IPR027417">
    <property type="entry name" value="P-loop_NTPase"/>
</dbReference>
<dbReference type="CDD" id="cd03257">
    <property type="entry name" value="ABC_NikE_OppD_transporters"/>
    <property type="match status" value="1"/>
</dbReference>
<name>A0A6J6K5Z6_9ZZZZ</name>
<evidence type="ECO:0000256" key="5">
    <source>
        <dbReference type="ARBA" id="ARBA00022840"/>
    </source>
</evidence>
<keyword evidence="5" id="KW-0067">ATP-binding</keyword>
<dbReference type="SMART" id="SM00382">
    <property type="entry name" value="AAA"/>
    <property type="match status" value="1"/>
</dbReference>
<dbReference type="InterPro" id="IPR013563">
    <property type="entry name" value="Oligopep_ABC_C"/>
</dbReference>
<dbReference type="PANTHER" id="PTHR43297:SF2">
    <property type="entry name" value="DIPEPTIDE TRANSPORT ATP-BINDING PROTEIN DPPD"/>
    <property type="match status" value="1"/>
</dbReference>
<dbReference type="SUPFAM" id="SSF52540">
    <property type="entry name" value="P-loop containing nucleoside triphosphate hydrolases"/>
    <property type="match status" value="1"/>
</dbReference>
<reference evidence="8" key="1">
    <citation type="submission" date="2020-05" db="EMBL/GenBank/DDBJ databases">
        <authorList>
            <person name="Chiriac C."/>
            <person name="Salcher M."/>
            <person name="Ghai R."/>
            <person name="Kavagutti S V."/>
        </authorList>
    </citation>
    <scope>NUCLEOTIDE SEQUENCE</scope>
</reference>
<dbReference type="PROSITE" id="PS50893">
    <property type="entry name" value="ABC_TRANSPORTER_2"/>
    <property type="match status" value="1"/>
</dbReference>
<evidence type="ECO:0000256" key="3">
    <source>
        <dbReference type="ARBA" id="ARBA00022475"/>
    </source>
</evidence>
<keyword evidence="3" id="KW-1003">Cell membrane</keyword>
<dbReference type="InterPro" id="IPR017871">
    <property type="entry name" value="ABC_transporter-like_CS"/>
</dbReference>
<dbReference type="PROSITE" id="PS00211">
    <property type="entry name" value="ABC_TRANSPORTER_1"/>
    <property type="match status" value="1"/>
</dbReference>
<dbReference type="AlphaFoldDB" id="A0A6J6K5Z6"/>
<keyword evidence="6" id="KW-0472">Membrane</keyword>
<evidence type="ECO:0000256" key="2">
    <source>
        <dbReference type="ARBA" id="ARBA00022448"/>
    </source>
</evidence>
<dbReference type="GO" id="GO:0016887">
    <property type="term" value="F:ATP hydrolysis activity"/>
    <property type="evidence" value="ECO:0007669"/>
    <property type="project" value="InterPro"/>
</dbReference>
<sequence>MTSKPVLEVIDLHVSFPSSDGLVRAVDGVTYDLFEGETLGIVGESGSGKSVSAMAIMGLLPKYAVVEGSIKFRGEELLGKSEKSMRSIRGAEISVIFQDALAALNPVITVGAQILEALKVHQNGASESERKGRVIELLEVVGIPDPGERAGQYPHEYSGGMRQRAMIAMALANDPAVLIADEPTTALDVTIQAQVLDVFRRIQDRTSTCVMLITHDLGVVAGTADRVMVMYAGRQAEIGTVDEIFYEPKHPYTAGLLESLPRLDRRADSSSRLYRIHGQPPSLVFVPSGCAFHPRCPVADQERCINEKPSFDDFGSAHMAACHFPDEAVKLLSVKT</sequence>
<comment type="subcellular location">
    <subcellularLocation>
        <location evidence="1">Cell membrane</location>
        <topology evidence="1">Peripheral membrane protein</topology>
    </subcellularLocation>
</comment>
<dbReference type="PANTHER" id="PTHR43297">
    <property type="entry name" value="OLIGOPEPTIDE TRANSPORT ATP-BINDING PROTEIN APPD"/>
    <property type="match status" value="1"/>
</dbReference>
<dbReference type="GO" id="GO:0005524">
    <property type="term" value="F:ATP binding"/>
    <property type="evidence" value="ECO:0007669"/>
    <property type="project" value="UniProtKB-KW"/>
</dbReference>
<organism evidence="8">
    <name type="scientific">freshwater metagenome</name>
    <dbReference type="NCBI Taxonomy" id="449393"/>
    <lineage>
        <taxon>unclassified sequences</taxon>
        <taxon>metagenomes</taxon>
        <taxon>ecological metagenomes</taxon>
    </lineage>
</organism>
<dbReference type="NCBIfam" id="TIGR01727">
    <property type="entry name" value="oligo_HPY"/>
    <property type="match status" value="1"/>
</dbReference>
<dbReference type="InterPro" id="IPR003593">
    <property type="entry name" value="AAA+_ATPase"/>
</dbReference>
<protein>
    <submittedName>
        <fullName evidence="8">Unannotated protein</fullName>
    </submittedName>
</protein>
<dbReference type="EMBL" id="CAEZWM010000003">
    <property type="protein sequence ID" value="CAB4645261.1"/>
    <property type="molecule type" value="Genomic_DNA"/>
</dbReference>
<dbReference type="Pfam" id="PF08352">
    <property type="entry name" value="oligo_HPY"/>
    <property type="match status" value="1"/>
</dbReference>
<dbReference type="Gene3D" id="3.40.50.300">
    <property type="entry name" value="P-loop containing nucleotide triphosphate hydrolases"/>
    <property type="match status" value="1"/>
</dbReference>
<evidence type="ECO:0000256" key="4">
    <source>
        <dbReference type="ARBA" id="ARBA00022741"/>
    </source>
</evidence>
<dbReference type="FunFam" id="3.40.50.300:FF:000016">
    <property type="entry name" value="Oligopeptide ABC transporter ATP-binding component"/>
    <property type="match status" value="1"/>
</dbReference>
<evidence type="ECO:0000259" key="7">
    <source>
        <dbReference type="PROSITE" id="PS50893"/>
    </source>
</evidence>
<dbReference type="InterPro" id="IPR003439">
    <property type="entry name" value="ABC_transporter-like_ATP-bd"/>
</dbReference>
<dbReference type="InterPro" id="IPR050388">
    <property type="entry name" value="ABC_Ni/Peptide_Import"/>
</dbReference>
<dbReference type="Pfam" id="PF00005">
    <property type="entry name" value="ABC_tran"/>
    <property type="match status" value="1"/>
</dbReference>
<keyword evidence="4" id="KW-0547">Nucleotide-binding</keyword>
<proteinExistence type="predicted"/>